<keyword evidence="10" id="KW-0282">Flagellum</keyword>
<organism evidence="10 11">
    <name type="scientific">Candidatus Liberibacter europaeus</name>
    <dbReference type="NCBI Taxonomy" id="744859"/>
    <lineage>
        <taxon>Bacteria</taxon>
        <taxon>Pseudomonadati</taxon>
        <taxon>Pseudomonadota</taxon>
        <taxon>Alphaproteobacteria</taxon>
        <taxon>Hyphomicrobiales</taxon>
        <taxon>Rhizobiaceae</taxon>
        <taxon>Liberibacter</taxon>
    </lineage>
</organism>
<dbReference type="GO" id="GO:0005829">
    <property type="term" value="C:cytosol"/>
    <property type="evidence" value="ECO:0007669"/>
    <property type="project" value="TreeGrafter"/>
</dbReference>
<feature type="domain" description="Flagellar basal body rod protein N-terminal" evidence="6">
    <location>
        <begin position="7"/>
        <end position="37"/>
    </location>
</feature>
<dbReference type="InterPro" id="IPR037058">
    <property type="entry name" value="Falgellar_hook_FlgE_sf"/>
</dbReference>
<dbReference type="Pfam" id="PF00460">
    <property type="entry name" value="Flg_bb_rod"/>
    <property type="match status" value="1"/>
</dbReference>
<dbReference type="NCBIfam" id="TIGR03506">
    <property type="entry name" value="FlgEFG_subfam"/>
    <property type="match status" value="1"/>
</dbReference>
<accession>A0A2T4VXY4</accession>
<dbReference type="GO" id="GO:0009424">
    <property type="term" value="C:bacterial-type flagellum hook"/>
    <property type="evidence" value="ECO:0007669"/>
    <property type="project" value="TreeGrafter"/>
</dbReference>
<dbReference type="PROSITE" id="PS00588">
    <property type="entry name" value="FLAGELLA_BB_ROD"/>
    <property type="match status" value="1"/>
</dbReference>
<protein>
    <recommendedName>
        <fullName evidence="3 5">Flagellar hook protein FlgE</fullName>
    </recommendedName>
</protein>
<evidence type="ECO:0000259" key="8">
    <source>
        <dbReference type="Pfam" id="PF07559"/>
    </source>
</evidence>
<evidence type="ECO:0000259" key="9">
    <source>
        <dbReference type="Pfam" id="PF22692"/>
    </source>
</evidence>
<reference evidence="11" key="1">
    <citation type="submission" date="2018-02" db="EMBL/GenBank/DDBJ databases">
        <title>Genome sequence of Candidatus Liberibacter europaeus.</title>
        <authorList>
            <person name="Frampton R.A."/>
            <person name="Thompson S.M."/>
            <person name="David C."/>
            <person name="Addison S.M."/>
            <person name="Smith G.R."/>
        </authorList>
    </citation>
    <scope>NUCLEOTIDE SEQUENCE [LARGE SCALE GENOMIC DNA]</scope>
</reference>
<dbReference type="EMBL" id="PSQJ01000002">
    <property type="protein sequence ID" value="PTL86636.1"/>
    <property type="molecule type" value="Genomic_DNA"/>
</dbReference>
<evidence type="ECO:0000256" key="3">
    <source>
        <dbReference type="ARBA" id="ARBA00019015"/>
    </source>
</evidence>
<comment type="subcellular location">
    <subcellularLocation>
        <location evidence="1 5">Bacterial flagellum basal body</location>
    </subcellularLocation>
</comment>
<dbReference type="AlphaFoldDB" id="A0A2T4VXY4"/>
<keyword evidence="10" id="KW-0966">Cell projection</keyword>
<keyword evidence="10" id="KW-0969">Cilium</keyword>
<dbReference type="Proteomes" id="UP000240811">
    <property type="component" value="Unassembled WGS sequence"/>
</dbReference>
<dbReference type="InterPro" id="IPR037925">
    <property type="entry name" value="FlgE/F/G-like"/>
</dbReference>
<dbReference type="PANTHER" id="PTHR30435:SF1">
    <property type="entry name" value="FLAGELLAR HOOK PROTEIN FLGE"/>
    <property type="match status" value="1"/>
</dbReference>
<dbReference type="GO" id="GO:0009425">
    <property type="term" value="C:bacterial-type flagellum basal body"/>
    <property type="evidence" value="ECO:0007669"/>
    <property type="project" value="UniProtKB-SubCell"/>
</dbReference>
<evidence type="ECO:0000259" key="7">
    <source>
        <dbReference type="Pfam" id="PF06429"/>
    </source>
</evidence>
<keyword evidence="4 5" id="KW-0975">Bacterial flagellum</keyword>
<feature type="domain" description="Flagellar basal-body/hook protein C-terminal" evidence="7">
    <location>
        <begin position="385"/>
        <end position="429"/>
    </location>
</feature>
<dbReference type="InterPro" id="IPR011491">
    <property type="entry name" value="FlgE_D2"/>
</dbReference>
<evidence type="ECO:0000256" key="1">
    <source>
        <dbReference type="ARBA" id="ARBA00004117"/>
    </source>
</evidence>
<evidence type="ECO:0000256" key="4">
    <source>
        <dbReference type="ARBA" id="ARBA00023143"/>
    </source>
</evidence>
<dbReference type="Pfam" id="PF06429">
    <property type="entry name" value="Flg_bbr_C"/>
    <property type="match status" value="1"/>
</dbReference>
<dbReference type="InterPro" id="IPR001444">
    <property type="entry name" value="Flag_bb_rod_N"/>
</dbReference>
<dbReference type="Gene3D" id="2.60.98.20">
    <property type="entry name" value="Flagellar hook protein FlgE"/>
    <property type="match status" value="1"/>
</dbReference>
<dbReference type="GO" id="GO:0071978">
    <property type="term" value="P:bacterial-type flagellum-dependent swarming motility"/>
    <property type="evidence" value="ECO:0007669"/>
    <property type="project" value="TreeGrafter"/>
</dbReference>
<comment type="function">
    <text evidence="5">A flexible structure which links the flagellar filament to the drive apparatus in the basal body.</text>
</comment>
<evidence type="ECO:0000313" key="11">
    <source>
        <dbReference type="Proteomes" id="UP000240811"/>
    </source>
</evidence>
<comment type="similarity">
    <text evidence="2 5">Belongs to the flagella basal body rod proteins family.</text>
</comment>
<proteinExistence type="inferred from homology"/>
<dbReference type="InterPro" id="IPR053967">
    <property type="entry name" value="LlgE_F_G-like_D1"/>
</dbReference>
<evidence type="ECO:0000256" key="2">
    <source>
        <dbReference type="ARBA" id="ARBA00009677"/>
    </source>
</evidence>
<dbReference type="InterPro" id="IPR020013">
    <property type="entry name" value="Flagellar_FlgE/F/G"/>
</dbReference>
<dbReference type="InterPro" id="IPR019776">
    <property type="entry name" value="Flagellar_basal_body_rod_CS"/>
</dbReference>
<evidence type="ECO:0000256" key="5">
    <source>
        <dbReference type="RuleBase" id="RU362116"/>
    </source>
</evidence>
<dbReference type="Pfam" id="PF22692">
    <property type="entry name" value="LlgE_F_G_D1"/>
    <property type="match status" value="1"/>
</dbReference>
<dbReference type="PANTHER" id="PTHR30435">
    <property type="entry name" value="FLAGELLAR PROTEIN"/>
    <property type="match status" value="1"/>
</dbReference>
<dbReference type="Pfam" id="PF07559">
    <property type="entry name" value="FlgE_D2"/>
    <property type="match status" value="1"/>
</dbReference>
<dbReference type="InterPro" id="IPR010930">
    <property type="entry name" value="Flg_bb/hook_C_dom"/>
</dbReference>
<comment type="caution">
    <text evidence="10">The sequence shown here is derived from an EMBL/GenBank/DDBJ whole genome shotgun (WGS) entry which is preliminary data.</text>
</comment>
<gene>
    <name evidence="10" type="ORF">C4617_02130</name>
</gene>
<sequence length="431" mass="46706">MAILGAMKTAMSGMDAQSNRVSAVSDNIANINTIGYKRTGISFSSLLFPQDGVSHVSGGVETVEKDMISEQGALIHTASNTDLAIQGGGFFIVKDSDDTHYLTRSGDFDINNEGYLENTAGHVLLAYPLDESFPSMVLNGFQGLEKVNVRNFALQAIPTTEGFISANLDKDAKIITENNTPKNNKTSDNIEYTNKSSFVAYDELGSQVIYDLYYTKIGSEKWEVSIFRQDQSTDNGFPYNIGLDKNNRASPLSTVVLSFNPNTGSLEDHTADSIYFDDNTSGVNNHIKIDMKKMTQVAGGFVPQKTAINGHPPGIVKDFAVSKDGIVDLIYGDGRRSSVYRLAIGTVPSVDNLQPCDGNAYLPTIDSGGISIGFPGDEQRGEIFSGALETANVDIANELTELIEAQRNYAANSKVFQTGSDFMDILISLKR</sequence>
<name>A0A2T4VXY4_9HYPH</name>
<feature type="domain" description="Flagellar hook protein FlgE D2" evidence="8">
    <location>
        <begin position="167"/>
        <end position="311"/>
    </location>
</feature>
<evidence type="ECO:0000259" key="6">
    <source>
        <dbReference type="Pfam" id="PF00460"/>
    </source>
</evidence>
<dbReference type="SUPFAM" id="SSF117143">
    <property type="entry name" value="Flagellar hook protein flgE"/>
    <property type="match status" value="1"/>
</dbReference>
<evidence type="ECO:0000313" key="10">
    <source>
        <dbReference type="EMBL" id="PTL86636.1"/>
    </source>
</evidence>
<feature type="domain" description="Flagellar hook protein FlgE/F/G-like D1" evidence="9">
    <location>
        <begin position="84"/>
        <end position="126"/>
    </location>
</feature>